<evidence type="ECO:0000256" key="1">
    <source>
        <dbReference type="SAM" id="Coils"/>
    </source>
</evidence>
<dbReference type="Proteomes" id="UP000252585">
    <property type="component" value="Unassembled WGS sequence"/>
</dbReference>
<reference evidence="2 3" key="1">
    <citation type="submission" date="2018-07" db="EMBL/GenBank/DDBJ databases">
        <title>Genomic Encyclopedia of Type Strains, Phase IV (KMG-IV): sequencing the most valuable type-strain genomes for metagenomic binning, comparative biology and taxonomic classification.</title>
        <authorList>
            <person name="Goeker M."/>
        </authorList>
    </citation>
    <scope>NUCLEOTIDE SEQUENCE [LARGE SCALE GENOMIC DNA]</scope>
    <source>
        <strain evidence="2 3">DSM 27696</strain>
    </source>
</reference>
<name>A0A368YAX7_9BACI</name>
<sequence>MLTMSEIQGKIIKELSKKIESLEIELKQQKKENLQINKFLYETYTREENVLYHFKKIKEKYEALKHSKLGKLTIKYWELKNRR</sequence>
<accession>A0A368YAX7</accession>
<proteinExistence type="predicted"/>
<keyword evidence="3" id="KW-1185">Reference proteome</keyword>
<dbReference type="EMBL" id="QPJJ01000001">
    <property type="protein sequence ID" value="RCW77403.1"/>
    <property type="molecule type" value="Genomic_DNA"/>
</dbReference>
<evidence type="ECO:0000313" key="2">
    <source>
        <dbReference type="EMBL" id="RCW77403.1"/>
    </source>
</evidence>
<comment type="caution">
    <text evidence="2">The sequence shown here is derived from an EMBL/GenBank/DDBJ whole genome shotgun (WGS) entry which is preliminary data.</text>
</comment>
<evidence type="ECO:0000313" key="3">
    <source>
        <dbReference type="Proteomes" id="UP000252585"/>
    </source>
</evidence>
<keyword evidence="1" id="KW-0175">Coiled coil</keyword>
<gene>
    <name evidence="2" type="ORF">DFR57_101277</name>
</gene>
<protein>
    <submittedName>
        <fullName evidence="2">Uncharacterized protein</fullName>
    </submittedName>
</protein>
<feature type="coiled-coil region" evidence="1">
    <location>
        <begin position="12"/>
        <end position="39"/>
    </location>
</feature>
<organism evidence="2 3">
    <name type="scientific">Saliterribacillus persicus</name>
    <dbReference type="NCBI Taxonomy" id="930114"/>
    <lineage>
        <taxon>Bacteria</taxon>
        <taxon>Bacillati</taxon>
        <taxon>Bacillota</taxon>
        <taxon>Bacilli</taxon>
        <taxon>Bacillales</taxon>
        <taxon>Bacillaceae</taxon>
        <taxon>Saliterribacillus</taxon>
    </lineage>
</organism>
<dbReference type="AlphaFoldDB" id="A0A368YAX7"/>